<feature type="transmembrane region" description="Helical" evidence="8">
    <location>
        <begin position="138"/>
        <end position="156"/>
    </location>
</feature>
<keyword evidence="7 8" id="KW-0472">Membrane</keyword>
<dbReference type="Pfam" id="PF01794">
    <property type="entry name" value="Ferric_reduct"/>
    <property type="match status" value="1"/>
</dbReference>
<feature type="transmembrane region" description="Helical" evidence="8">
    <location>
        <begin position="168"/>
        <end position="188"/>
    </location>
</feature>
<dbReference type="PANTHER" id="PTHR32361">
    <property type="entry name" value="FERRIC/CUPRIC REDUCTASE TRANSMEMBRANE COMPONENT"/>
    <property type="match status" value="1"/>
</dbReference>
<dbReference type="SFLD" id="SFLDS00052">
    <property type="entry name" value="Ferric_Reductase_Domain"/>
    <property type="match status" value="1"/>
</dbReference>
<dbReference type="GO" id="GO:0000293">
    <property type="term" value="F:ferric-chelate reductase activity"/>
    <property type="evidence" value="ECO:0007669"/>
    <property type="project" value="UniProtKB-ARBA"/>
</dbReference>
<sequence>MTSSSSTPLTPDGVDPIYTNSTLDGTFGSLFPFSVGLNGVDQDRNYLAIQIMGTLLAIALAFTLIARWTHMFVNWNRLMAILSNPERQNYWKQNGNNWFPWLKKHIIYAPLWKKRHNEEISLSKAVNVGTLPGRNHSILLFIYGVFTIVWTLTLPYDKPSREVIASLRGRSGLIAVFNLFPTIVFALRNNPLIWVIHVSYDTFQLFHRWAARIFIIEALIHALSWVGNTREAGGWTAVRIGLSEGPHAASYAWGLVSTFAGFIILFQAWSPIRHAFYETFLFLHKTLVFLVLLGTLLHLKLDNLPQSMWLVAVFILWGYDYAMRFYRIYKYNISIRRRKWSSRVTVEAFETEACRVTFHLNGYWKARPGTHVHAYLPQFAHLQSHPFSVAWSERYDLNQRSEKLPSTTQDTEWEDPKFDHKPEWRSTVSLICRARTGFTRDLWEKVHLLANPKDDRKIVETWGYVEGFYSGHENLSSYGDVVLFAGGVGITHQLMFCKQLIDGFNQGTVATQRITLVWAIPSEKNLKWIVPWMNDILSMENRPNLLDIKIYVTRSTRAPGRNPAEKSKSGKVQVFHQERAKADEIMKEVIRTRKGAVAVTVCGPGVFADAVRDAVRWQVDKGLIDFIEEAFTY</sequence>
<keyword evidence="4 8" id="KW-1133">Transmembrane helix</keyword>
<evidence type="ECO:0000256" key="7">
    <source>
        <dbReference type="ARBA" id="ARBA00023136"/>
    </source>
</evidence>
<evidence type="ECO:0000256" key="1">
    <source>
        <dbReference type="ARBA" id="ARBA00004141"/>
    </source>
</evidence>
<reference evidence="10" key="1">
    <citation type="journal article" date="2020" name="Stud. Mycol.">
        <title>101 Dothideomycetes genomes: a test case for predicting lifestyles and emergence of pathogens.</title>
        <authorList>
            <person name="Haridas S."/>
            <person name="Albert R."/>
            <person name="Binder M."/>
            <person name="Bloem J."/>
            <person name="Labutti K."/>
            <person name="Salamov A."/>
            <person name="Andreopoulos B."/>
            <person name="Baker S."/>
            <person name="Barry K."/>
            <person name="Bills G."/>
            <person name="Bluhm B."/>
            <person name="Cannon C."/>
            <person name="Castanera R."/>
            <person name="Culley D."/>
            <person name="Daum C."/>
            <person name="Ezra D."/>
            <person name="Gonzalez J."/>
            <person name="Henrissat B."/>
            <person name="Kuo A."/>
            <person name="Liang C."/>
            <person name="Lipzen A."/>
            <person name="Lutzoni F."/>
            <person name="Magnuson J."/>
            <person name="Mondo S."/>
            <person name="Nolan M."/>
            <person name="Ohm R."/>
            <person name="Pangilinan J."/>
            <person name="Park H.-J."/>
            <person name="Ramirez L."/>
            <person name="Alfaro M."/>
            <person name="Sun H."/>
            <person name="Tritt A."/>
            <person name="Yoshinaga Y."/>
            <person name="Zwiers L.-H."/>
            <person name="Turgeon B."/>
            <person name="Goodwin S."/>
            <person name="Spatafora J."/>
            <person name="Crous P."/>
            <person name="Grigoriev I."/>
        </authorList>
    </citation>
    <scope>NUCLEOTIDE SEQUENCE</scope>
    <source>
        <strain evidence="10">CBS 115976</strain>
    </source>
</reference>
<dbReference type="PROSITE" id="PS50020">
    <property type="entry name" value="WW_DOMAIN_2"/>
    <property type="match status" value="1"/>
</dbReference>
<feature type="transmembrane region" description="Helical" evidence="8">
    <location>
        <begin position="209"/>
        <end position="228"/>
    </location>
</feature>
<dbReference type="CDD" id="cd06186">
    <property type="entry name" value="NOX_Duox_like_FAD_NADP"/>
    <property type="match status" value="1"/>
</dbReference>
<evidence type="ECO:0000313" key="11">
    <source>
        <dbReference type="Proteomes" id="UP000799302"/>
    </source>
</evidence>
<feature type="transmembrane region" description="Helical" evidence="8">
    <location>
        <begin position="248"/>
        <end position="269"/>
    </location>
</feature>
<dbReference type="Proteomes" id="UP000799302">
    <property type="component" value="Unassembled WGS sequence"/>
</dbReference>
<keyword evidence="11" id="KW-1185">Reference proteome</keyword>
<feature type="transmembrane region" description="Helical" evidence="8">
    <location>
        <begin position="47"/>
        <end position="69"/>
    </location>
</feature>
<evidence type="ECO:0000313" key="10">
    <source>
        <dbReference type="EMBL" id="KAF2672836.1"/>
    </source>
</evidence>
<name>A0A6A6UMB4_9PEZI</name>
<dbReference type="GO" id="GO:0006879">
    <property type="term" value="P:intracellular iron ion homeostasis"/>
    <property type="evidence" value="ECO:0007669"/>
    <property type="project" value="TreeGrafter"/>
</dbReference>
<evidence type="ECO:0000256" key="8">
    <source>
        <dbReference type="SAM" id="Phobius"/>
    </source>
</evidence>
<dbReference type="Pfam" id="PF08030">
    <property type="entry name" value="NAD_binding_6"/>
    <property type="match status" value="1"/>
</dbReference>
<accession>A0A6A6UMB4</accession>
<dbReference type="OrthoDB" id="4494341at2759"/>
<keyword evidence="5" id="KW-0560">Oxidoreductase</keyword>
<keyword evidence="2" id="KW-0813">Transport</keyword>
<dbReference type="InterPro" id="IPR051410">
    <property type="entry name" value="Ferric/Cupric_Reductase"/>
</dbReference>
<dbReference type="EMBL" id="MU004231">
    <property type="protein sequence ID" value="KAF2672836.1"/>
    <property type="molecule type" value="Genomic_DNA"/>
</dbReference>
<evidence type="ECO:0000256" key="4">
    <source>
        <dbReference type="ARBA" id="ARBA00022989"/>
    </source>
</evidence>
<keyword evidence="6" id="KW-0406">Ion transport</keyword>
<evidence type="ECO:0000256" key="5">
    <source>
        <dbReference type="ARBA" id="ARBA00023002"/>
    </source>
</evidence>
<feature type="domain" description="WW" evidence="9">
    <location>
        <begin position="385"/>
        <end position="418"/>
    </location>
</feature>
<evidence type="ECO:0000256" key="2">
    <source>
        <dbReference type="ARBA" id="ARBA00022448"/>
    </source>
</evidence>
<dbReference type="InterPro" id="IPR039261">
    <property type="entry name" value="FNR_nucleotide-bd"/>
</dbReference>
<keyword evidence="3 8" id="KW-0812">Transmembrane</keyword>
<organism evidence="10 11">
    <name type="scientific">Microthyrium microscopicum</name>
    <dbReference type="NCBI Taxonomy" id="703497"/>
    <lineage>
        <taxon>Eukaryota</taxon>
        <taxon>Fungi</taxon>
        <taxon>Dikarya</taxon>
        <taxon>Ascomycota</taxon>
        <taxon>Pezizomycotina</taxon>
        <taxon>Dothideomycetes</taxon>
        <taxon>Dothideomycetes incertae sedis</taxon>
        <taxon>Microthyriales</taxon>
        <taxon>Microthyriaceae</taxon>
        <taxon>Microthyrium</taxon>
    </lineage>
</organism>
<dbReference type="InterPro" id="IPR013130">
    <property type="entry name" value="Fe3_Rdtase_TM_dom"/>
</dbReference>
<dbReference type="Gene3D" id="3.40.50.80">
    <property type="entry name" value="Nucleotide-binding domain of ferredoxin-NADP reductase (FNR) module"/>
    <property type="match status" value="1"/>
</dbReference>
<gene>
    <name evidence="10" type="ORF">BT63DRAFT_368312</name>
</gene>
<dbReference type="GO" id="GO:0015677">
    <property type="term" value="P:copper ion import"/>
    <property type="evidence" value="ECO:0007669"/>
    <property type="project" value="TreeGrafter"/>
</dbReference>
<dbReference type="InterPro" id="IPR001202">
    <property type="entry name" value="WW_dom"/>
</dbReference>
<evidence type="ECO:0000259" key="9">
    <source>
        <dbReference type="PROSITE" id="PS50020"/>
    </source>
</evidence>
<comment type="subcellular location">
    <subcellularLocation>
        <location evidence="1">Membrane</location>
        <topology evidence="1">Multi-pass membrane protein</topology>
    </subcellularLocation>
</comment>
<dbReference type="InterPro" id="IPR013121">
    <property type="entry name" value="Fe_red_NAD-bd_6"/>
</dbReference>
<dbReference type="GO" id="GO:0006826">
    <property type="term" value="P:iron ion transport"/>
    <property type="evidence" value="ECO:0007669"/>
    <property type="project" value="TreeGrafter"/>
</dbReference>
<dbReference type="AlphaFoldDB" id="A0A6A6UMB4"/>
<feature type="transmembrane region" description="Helical" evidence="8">
    <location>
        <begin position="281"/>
        <end position="301"/>
    </location>
</feature>
<feature type="transmembrane region" description="Helical" evidence="8">
    <location>
        <begin position="307"/>
        <end position="329"/>
    </location>
</feature>
<dbReference type="SUPFAM" id="SSF52343">
    <property type="entry name" value="Ferredoxin reductase-like, C-terminal NADP-linked domain"/>
    <property type="match status" value="1"/>
</dbReference>
<protein>
    <recommendedName>
        <fullName evidence="9">WW domain-containing protein</fullName>
    </recommendedName>
</protein>
<evidence type="ECO:0000256" key="3">
    <source>
        <dbReference type="ARBA" id="ARBA00022692"/>
    </source>
</evidence>
<dbReference type="GO" id="GO:0005886">
    <property type="term" value="C:plasma membrane"/>
    <property type="evidence" value="ECO:0007669"/>
    <property type="project" value="TreeGrafter"/>
</dbReference>
<proteinExistence type="predicted"/>
<dbReference type="PANTHER" id="PTHR32361:SF12">
    <property type="entry name" value="PUTATIVE (AFU_ORTHOLOGUE AFUA_1G14340)-RELATED"/>
    <property type="match status" value="1"/>
</dbReference>
<dbReference type="SFLD" id="SFLDG01168">
    <property type="entry name" value="Ferric_reductase_subgroup_(FRE"/>
    <property type="match status" value="1"/>
</dbReference>
<evidence type="ECO:0000256" key="6">
    <source>
        <dbReference type="ARBA" id="ARBA00023065"/>
    </source>
</evidence>